<dbReference type="Proteomes" id="UP000245783">
    <property type="component" value="Unassembled WGS sequence"/>
</dbReference>
<proteinExistence type="predicted"/>
<dbReference type="GeneID" id="37032944"/>
<name>A0A316WBN4_9BASI</name>
<evidence type="ECO:0000313" key="2">
    <source>
        <dbReference type="EMBL" id="PWN44985.1"/>
    </source>
</evidence>
<keyword evidence="3" id="KW-1185">Reference proteome</keyword>
<reference evidence="2 3" key="1">
    <citation type="journal article" date="2018" name="Mol. Biol. Evol.">
        <title>Broad Genomic Sampling Reveals a Smut Pathogenic Ancestry of the Fungal Clade Ustilaginomycotina.</title>
        <authorList>
            <person name="Kijpornyongpan T."/>
            <person name="Mondo S.J."/>
            <person name="Barry K."/>
            <person name="Sandor L."/>
            <person name="Lee J."/>
            <person name="Lipzen A."/>
            <person name="Pangilinan J."/>
            <person name="LaButti K."/>
            <person name="Hainaut M."/>
            <person name="Henrissat B."/>
            <person name="Grigoriev I.V."/>
            <person name="Spatafora J.W."/>
            <person name="Aime M.C."/>
        </authorList>
    </citation>
    <scope>NUCLEOTIDE SEQUENCE [LARGE SCALE GENOMIC DNA]</scope>
    <source>
        <strain evidence="2 3">MCA 4658</strain>
    </source>
</reference>
<evidence type="ECO:0000313" key="3">
    <source>
        <dbReference type="Proteomes" id="UP000245783"/>
    </source>
</evidence>
<gene>
    <name evidence="2" type="ORF">IE81DRAFT_224892</name>
</gene>
<dbReference type="EMBL" id="KZ819357">
    <property type="protein sequence ID" value="PWN44985.1"/>
    <property type="molecule type" value="Genomic_DNA"/>
</dbReference>
<dbReference type="InParanoid" id="A0A316WBN4"/>
<protein>
    <submittedName>
        <fullName evidence="2">Uncharacterized protein</fullName>
    </submittedName>
</protein>
<sequence length="94" mass="10267">MSLDKACRSKTRRQLSQIACLYLAFLSEGGRQSIPPTRCKEHTRRLADQRGGQGRAGRASANRESVSPPSDGREACKPAAAGRRPSVKSRESRV</sequence>
<dbReference type="RefSeq" id="XP_025372145.1">
    <property type="nucleotide sequence ID" value="XM_025511074.1"/>
</dbReference>
<organism evidence="2 3">
    <name type="scientific">Ceraceosorus guamensis</name>
    <dbReference type="NCBI Taxonomy" id="1522189"/>
    <lineage>
        <taxon>Eukaryota</taxon>
        <taxon>Fungi</taxon>
        <taxon>Dikarya</taxon>
        <taxon>Basidiomycota</taxon>
        <taxon>Ustilaginomycotina</taxon>
        <taxon>Exobasidiomycetes</taxon>
        <taxon>Ceraceosorales</taxon>
        <taxon>Ceraceosoraceae</taxon>
        <taxon>Ceraceosorus</taxon>
    </lineage>
</organism>
<feature type="region of interest" description="Disordered" evidence="1">
    <location>
        <begin position="30"/>
        <end position="94"/>
    </location>
</feature>
<feature type="compositionally biased region" description="Basic and acidic residues" evidence="1">
    <location>
        <begin position="38"/>
        <end position="48"/>
    </location>
</feature>
<accession>A0A316WBN4</accession>
<evidence type="ECO:0000256" key="1">
    <source>
        <dbReference type="SAM" id="MobiDB-lite"/>
    </source>
</evidence>
<dbReference type="AlphaFoldDB" id="A0A316WBN4"/>